<gene>
    <name evidence="3" type="ORF">B8V81_2381</name>
</gene>
<comment type="caution">
    <text evidence="3">The sequence shown here is derived from an EMBL/GenBank/DDBJ whole genome shotgun (WGS) entry which is preliminary data.</text>
</comment>
<dbReference type="SUPFAM" id="SSF51182">
    <property type="entry name" value="RmlC-like cupins"/>
    <property type="match status" value="1"/>
</dbReference>
<dbReference type="RefSeq" id="WP_084137381.1">
    <property type="nucleotide sequence ID" value="NZ_BIMM01000041.1"/>
</dbReference>
<dbReference type="InterPro" id="IPR006045">
    <property type="entry name" value="Cupin_1"/>
</dbReference>
<feature type="compositionally biased region" description="Low complexity" evidence="1">
    <location>
        <begin position="186"/>
        <end position="205"/>
    </location>
</feature>
<dbReference type="Pfam" id="PF00190">
    <property type="entry name" value="Cupin_1"/>
    <property type="match status" value="1"/>
</dbReference>
<keyword evidence="4" id="KW-1185">Reference proteome</keyword>
<evidence type="ECO:0000313" key="4">
    <source>
        <dbReference type="Proteomes" id="UP000234789"/>
    </source>
</evidence>
<dbReference type="OrthoDB" id="2739624at2"/>
<dbReference type="EMBL" id="NFEZ01000004">
    <property type="protein sequence ID" value="PLT43950.1"/>
    <property type="molecule type" value="Genomic_DNA"/>
</dbReference>
<evidence type="ECO:0000313" key="3">
    <source>
        <dbReference type="EMBL" id="PLT43950.1"/>
    </source>
</evidence>
<name>A0A2N5N0T8_9BACL</name>
<organism evidence="3 4">
    <name type="scientific">Paenibacillus pasadenensis</name>
    <dbReference type="NCBI Taxonomy" id="217090"/>
    <lineage>
        <taxon>Bacteria</taxon>
        <taxon>Bacillati</taxon>
        <taxon>Bacillota</taxon>
        <taxon>Bacilli</taxon>
        <taxon>Bacillales</taxon>
        <taxon>Paenibacillaceae</taxon>
        <taxon>Paenibacillus</taxon>
    </lineage>
</organism>
<sequence length="355" mass="37733">MTVSYMDYTDPDLKFSFDMKKSTAFKTNASNYINILGYKQLPTLGSASLLDIFLSRGHYVEPHYHQNASELVYLISGSATVSMINPFTNKLISIPIVPQEVVIVPQGWWHFEEATSDDTHILAIFDAPTPQVILGSDILRLTPAKAIAQTYCLDEAKWKEAIAPIKQTVAIGPLDSCKQARESGEEGQAAEARAQGARGPQGAGETRAQGAQGPQGARETRAQGARGPQGAEELEDAPTVGAISAYRTAPSWAGTGVSGQPAYVYGQSPFQAQPPYGQPYAQAGQPYAAGYAAHQAAAARAYAPQAAYYAGYGQPQQGWAAYAPQGYGASAAYAQRSYGSPAAYAPQQAPGGGWR</sequence>
<evidence type="ECO:0000259" key="2">
    <source>
        <dbReference type="SMART" id="SM00835"/>
    </source>
</evidence>
<dbReference type="InterPro" id="IPR011051">
    <property type="entry name" value="RmlC_Cupin_sf"/>
</dbReference>
<dbReference type="Gene3D" id="2.60.120.10">
    <property type="entry name" value="Jelly Rolls"/>
    <property type="match status" value="1"/>
</dbReference>
<reference evidence="3 4" key="1">
    <citation type="submission" date="2017-05" db="EMBL/GenBank/DDBJ databases">
        <title>Functional genome analysis of Paenibacillus pasadenensis strain R16: insights on endophytic life style and antifungal activity.</title>
        <authorList>
            <person name="Passera A."/>
            <person name="Marcolungo L."/>
            <person name="Casati P."/>
            <person name="Brasca M."/>
            <person name="Quaglino F."/>
            <person name="Delledonne M."/>
        </authorList>
    </citation>
    <scope>NUCLEOTIDE SEQUENCE [LARGE SCALE GENOMIC DNA]</scope>
    <source>
        <strain evidence="3 4">R16</strain>
    </source>
</reference>
<dbReference type="InterPro" id="IPR014710">
    <property type="entry name" value="RmlC-like_jellyroll"/>
</dbReference>
<feature type="region of interest" description="Disordered" evidence="1">
    <location>
        <begin position="178"/>
        <end position="239"/>
    </location>
</feature>
<dbReference type="Proteomes" id="UP000234789">
    <property type="component" value="Unassembled WGS sequence"/>
</dbReference>
<evidence type="ECO:0000256" key="1">
    <source>
        <dbReference type="SAM" id="MobiDB-lite"/>
    </source>
</evidence>
<feature type="domain" description="Cupin type-1" evidence="2">
    <location>
        <begin position="17"/>
        <end position="159"/>
    </location>
</feature>
<dbReference type="SMART" id="SM00835">
    <property type="entry name" value="Cupin_1"/>
    <property type="match status" value="1"/>
</dbReference>
<accession>A0A2N5N0T8</accession>
<proteinExistence type="predicted"/>
<protein>
    <recommendedName>
        <fullName evidence="2">Cupin type-1 domain-containing protein</fullName>
    </recommendedName>
</protein>
<dbReference type="AlphaFoldDB" id="A0A2N5N0T8"/>
<dbReference type="CDD" id="cd20306">
    <property type="entry name" value="cupin_OxDC-like"/>
    <property type="match status" value="1"/>
</dbReference>